<dbReference type="Proteomes" id="UP001189429">
    <property type="component" value="Unassembled WGS sequence"/>
</dbReference>
<reference evidence="2" key="1">
    <citation type="submission" date="2023-10" db="EMBL/GenBank/DDBJ databases">
        <authorList>
            <person name="Chen Y."/>
            <person name="Shah S."/>
            <person name="Dougan E. K."/>
            <person name="Thang M."/>
            <person name="Chan C."/>
        </authorList>
    </citation>
    <scope>NUCLEOTIDE SEQUENCE [LARGE SCALE GENOMIC DNA]</scope>
</reference>
<dbReference type="Gene3D" id="3.30.420.40">
    <property type="match status" value="1"/>
</dbReference>
<dbReference type="InterPro" id="IPR043129">
    <property type="entry name" value="ATPase_NBD"/>
</dbReference>
<evidence type="ECO:0000313" key="3">
    <source>
        <dbReference type="Proteomes" id="UP001189429"/>
    </source>
</evidence>
<keyword evidence="3" id="KW-1185">Reference proteome</keyword>
<dbReference type="EMBL" id="CAUYUJ010015195">
    <property type="protein sequence ID" value="CAK0850990.1"/>
    <property type="molecule type" value="Genomic_DNA"/>
</dbReference>
<dbReference type="InterPro" id="IPR004000">
    <property type="entry name" value="Actin"/>
</dbReference>
<gene>
    <name evidence="2" type="ORF">PCOR1329_LOCUS43259</name>
</gene>
<dbReference type="Pfam" id="PF00022">
    <property type="entry name" value="Actin"/>
    <property type="match status" value="1"/>
</dbReference>
<proteinExistence type="predicted"/>
<sequence length="156" mass="17563">VPLDPTAYRERVTQIMFQTLNVLAVKVAIQAELSLYASGRTTGLVMDFGYCGYALSHAILRLDLAGRYPTKHLMKILTQRGYSCTTTTARKIVRDVKKMLCYIPLDLDTERKVTTESSDKENTFELPDGHITVGSERFHCPGVAFHPRFVSESECE</sequence>
<accession>A0ABN9TXG1</accession>
<dbReference type="Gene3D" id="3.90.640.10">
    <property type="entry name" value="Actin, Chain A, domain 4"/>
    <property type="match status" value="1"/>
</dbReference>
<protein>
    <submittedName>
        <fullName evidence="2">Uncharacterized protein</fullName>
    </submittedName>
</protein>
<evidence type="ECO:0000256" key="1">
    <source>
        <dbReference type="ARBA" id="ARBA00049360"/>
    </source>
</evidence>
<organism evidence="2 3">
    <name type="scientific">Prorocentrum cordatum</name>
    <dbReference type="NCBI Taxonomy" id="2364126"/>
    <lineage>
        <taxon>Eukaryota</taxon>
        <taxon>Sar</taxon>
        <taxon>Alveolata</taxon>
        <taxon>Dinophyceae</taxon>
        <taxon>Prorocentrales</taxon>
        <taxon>Prorocentraceae</taxon>
        <taxon>Prorocentrum</taxon>
    </lineage>
</organism>
<dbReference type="PRINTS" id="PR00190">
    <property type="entry name" value="ACTIN"/>
</dbReference>
<evidence type="ECO:0000313" key="2">
    <source>
        <dbReference type="EMBL" id="CAK0850990.1"/>
    </source>
</evidence>
<name>A0ABN9TXG1_9DINO</name>
<dbReference type="SUPFAM" id="SSF53067">
    <property type="entry name" value="Actin-like ATPase domain"/>
    <property type="match status" value="2"/>
</dbReference>
<dbReference type="PANTHER" id="PTHR11937">
    <property type="entry name" value="ACTIN"/>
    <property type="match status" value="1"/>
</dbReference>
<comment type="caution">
    <text evidence="2">The sequence shown here is derived from an EMBL/GenBank/DDBJ whole genome shotgun (WGS) entry which is preliminary data.</text>
</comment>
<feature type="non-terminal residue" evidence="2">
    <location>
        <position position="1"/>
    </location>
</feature>
<comment type="catalytic activity">
    <reaction evidence="1">
        <text>ATP + H2O = ADP + phosphate + H(+)</text>
        <dbReference type="Rhea" id="RHEA:13065"/>
        <dbReference type="ChEBI" id="CHEBI:15377"/>
        <dbReference type="ChEBI" id="CHEBI:15378"/>
        <dbReference type="ChEBI" id="CHEBI:30616"/>
        <dbReference type="ChEBI" id="CHEBI:43474"/>
        <dbReference type="ChEBI" id="CHEBI:456216"/>
    </reaction>
</comment>